<protein>
    <submittedName>
        <fullName evidence="1">Uncharacterized protein</fullName>
    </submittedName>
</protein>
<evidence type="ECO:0000313" key="2">
    <source>
        <dbReference type="Proteomes" id="UP001316087"/>
    </source>
</evidence>
<dbReference type="Proteomes" id="UP001316087">
    <property type="component" value="Unassembled WGS sequence"/>
</dbReference>
<dbReference type="RefSeq" id="WP_241368822.1">
    <property type="nucleotide sequence ID" value="NZ_JAKZFC010000002.1"/>
</dbReference>
<name>A0ABS9UBP5_9BACL</name>
<keyword evidence="2" id="KW-1185">Reference proteome</keyword>
<proteinExistence type="predicted"/>
<evidence type="ECO:0000313" key="1">
    <source>
        <dbReference type="EMBL" id="MCH7321768.1"/>
    </source>
</evidence>
<organism evidence="1 2">
    <name type="scientific">Solibacillus palustris</name>
    <dbReference type="NCBI Taxonomy" id="2908203"/>
    <lineage>
        <taxon>Bacteria</taxon>
        <taxon>Bacillati</taxon>
        <taxon>Bacillota</taxon>
        <taxon>Bacilli</taxon>
        <taxon>Bacillales</taxon>
        <taxon>Caryophanaceae</taxon>
        <taxon>Solibacillus</taxon>
    </lineage>
</organism>
<gene>
    <name evidence="1" type="ORF">LZ480_07660</name>
</gene>
<dbReference type="EMBL" id="JAKZFC010000002">
    <property type="protein sequence ID" value="MCH7321768.1"/>
    <property type="molecule type" value="Genomic_DNA"/>
</dbReference>
<accession>A0ABS9UBP5</accession>
<comment type="caution">
    <text evidence="1">The sequence shown here is derived from an EMBL/GenBank/DDBJ whole genome shotgun (WGS) entry which is preliminary data.</text>
</comment>
<sequence>MQTKINYAKEIGEVGSIVSEATKNFGGYKETKINNENDLVALIGRYKTDLTKLQEGEKRLTKVIEPVLIQREHSQLVKAFSEYVAATGEMITAIDTTPESFIKAIYKSAETKQSQASGEIAKICSVIAKKLFP</sequence>
<reference evidence="1 2" key="1">
    <citation type="submission" date="2022-03" db="EMBL/GenBank/DDBJ databases">
        <authorList>
            <person name="Jo J.-H."/>
            <person name="Im W.-T."/>
        </authorList>
    </citation>
    <scope>NUCLEOTIDE SEQUENCE [LARGE SCALE GENOMIC DNA]</scope>
    <source>
        <strain evidence="1 2">MA9</strain>
    </source>
</reference>